<comment type="similarity">
    <text evidence="2">Belongs to the TMEM86 family.</text>
</comment>
<evidence type="ECO:0000256" key="2">
    <source>
        <dbReference type="ARBA" id="ARBA00007375"/>
    </source>
</evidence>
<comment type="caution">
    <text evidence="7">The sequence shown here is derived from an EMBL/GenBank/DDBJ whole genome shotgun (WGS) entry which is preliminary data.</text>
</comment>
<dbReference type="InterPro" id="IPR012506">
    <property type="entry name" value="TMEM86B-like"/>
</dbReference>
<keyword evidence="3 6" id="KW-0812">Transmembrane</keyword>
<feature type="transmembrane region" description="Helical" evidence="6">
    <location>
        <begin position="112"/>
        <end position="131"/>
    </location>
</feature>
<protein>
    <submittedName>
        <fullName evidence="7">Putative membrane protein YhhN</fullName>
    </submittedName>
</protein>
<evidence type="ECO:0000256" key="1">
    <source>
        <dbReference type="ARBA" id="ARBA00004141"/>
    </source>
</evidence>
<evidence type="ECO:0000256" key="4">
    <source>
        <dbReference type="ARBA" id="ARBA00022989"/>
    </source>
</evidence>
<dbReference type="Proteomes" id="UP000590442">
    <property type="component" value="Unassembled WGS sequence"/>
</dbReference>
<feature type="transmembrane region" description="Helical" evidence="6">
    <location>
        <begin position="193"/>
        <end position="216"/>
    </location>
</feature>
<feature type="transmembrane region" description="Helical" evidence="6">
    <location>
        <begin position="169"/>
        <end position="187"/>
    </location>
</feature>
<evidence type="ECO:0000313" key="8">
    <source>
        <dbReference type="Proteomes" id="UP000590442"/>
    </source>
</evidence>
<proteinExistence type="inferred from homology"/>
<evidence type="ECO:0000256" key="3">
    <source>
        <dbReference type="ARBA" id="ARBA00022692"/>
    </source>
</evidence>
<feature type="transmembrane region" description="Helical" evidence="6">
    <location>
        <begin position="58"/>
        <end position="75"/>
    </location>
</feature>
<accession>A0A846QTC6</accession>
<evidence type="ECO:0000313" key="7">
    <source>
        <dbReference type="EMBL" id="NJB70477.1"/>
    </source>
</evidence>
<dbReference type="AlphaFoldDB" id="A0A846QTC6"/>
<name>A0A846QTC6_9FLAO</name>
<feature type="transmembrane region" description="Helical" evidence="6">
    <location>
        <begin position="30"/>
        <end position="46"/>
    </location>
</feature>
<comment type="subcellular location">
    <subcellularLocation>
        <location evidence="1">Membrane</location>
        <topology evidence="1">Multi-pass membrane protein</topology>
    </subcellularLocation>
</comment>
<evidence type="ECO:0000256" key="5">
    <source>
        <dbReference type="ARBA" id="ARBA00023136"/>
    </source>
</evidence>
<dbReference type="Pfam" id="PF07947">
    <property type="entry name" value="YhhN"/>
    <property type="match status" value="1"/>
</dbReference>
<dbReference type="PANTHER" id="PTHR31885:SF6">
    <property type="entry name" value="GH04784P"/>
    <property type="match status" value="1"/>
</dbReference>
<evidence type="ECO:0000256" key="6">
    <source>
        <dbReference type="SAM" id="Phobius"/>
    </source>
</evidence>
<feature type="transmembrane region" description="Helical" evidence="6">
    <location>
        <begin position="81"/>
        <end position="100"/>
    </location>
</feature>
<dbReference type="GO" id="GO:0016020">
    <property type="term" value="C:membrane"/>
    <property type="evidence" value="ECO:0007669"/>
    <property type="project" value="UniProtKB-SubCell"/>
</dbReference>
<dbReference type="GO" id="GO:0016787">
    <property type="term" value="F:hydrolase activity"/>
    <property type="evidence" value="ECO:0007669"/>
    <property type="project" value="TreeGrafter"/>
</dbReference>
<keyword evidence="4 6" id="KW-1133">Transmembrane helix</keyword>
<organism evidence="7 8">
    <name type="scientific">Saonia flava</name>
    <dbReference type="NCBI Taxonomy" id="523696"/>
    <lineage>
        <taxon>Bacteria</taxon>
        <taxon>Pseudomonadati</taxon>
        <taxon>Bacteroidota</taxon>
        <taxon>Flavobacteriia</taxon>
        <taxon>Flavobacteriales</taxon>
        <taxon>Flavobacteriaceae</taxon>
        <taxon>Saonia</taxon>
    </lineage>
</organism>
<gene>
    <name evidence="7" type="ORF">GGR42_000939</name>
</gene>
<dbReference type="RefSeq" id="WP_262887090.1">
    <property type="nucleotide sequence ID" value="NZ_JAATJJ010000001.1"/>
</dbReference>
<reference evidence="7 8" key="1">
    <citation type="submission" date="2020-03" db="EMBL/GenBank/DDBJ databases">
        <title>Genomic Encyclopedia of Type Strains, Phase IV (KMG-IV): sequencing the most valuable type-strain genomes for metagenomic binning, comparative biology and taxonomic classification.</title>
        <authorList>
            <person name="Goeker M."/>
        </authorList>
    </citation>
    <scope>NUCLEOTIDE SEQUENCE [LARGE SCALE GENOMIC DNA]</scope>
    <source>
        <strain evidence="7 8">DSM 29762</strain>
    </source>
</reference>
<keyword evidence="8" id="KW-1185">Reference proteome</keyword>
<keyword evidence="5 6" id="KW-0472">Membrane</keyword>
<dbReference type="PANTHER" id="PTHR31885">
    <property type="entry name" value="GH04784P"/>
    <property type="match status" value="1"/>
</dbReference>
<dbReference type="EMBL" id="JAATJJ010000001">
    <property type="protein sequence ID" value="NJB70477.1"/>
    <property type="molecule type" value="Genomic_DNA"/>
</dbReference>
<feature type="transmembrane region" description="Helical" evidence="6">
    <location>
        <begin position="137"/>
        <end position="157"/>
    </location>
</feature>
<sequence length="220" mass="25294">MRRRQFTIFFSVVLFLELIGCIFSEYQSIRYITKPAITISLLSYLFMQQNMNPRIKKFLALGLFFSLLGDILLMFTDKSQLYFMLGLFSFLIAHIMYISAFYKKRIFQNKSITFFIIALAIYAGGVLYFIGPKLGALLPYVLAYMFVILLLGLVALLRRPISKPNSYQLFLIGAISFIFSDTLLAFNKFHSHFFMSAALIMLTYGLAQILILYAGITETD</sequence>